<keyword evidence="4" id="KW-1185">Reference proteome</keyword>
<keyword evidence="2" id="KW-0812">Transmembrane</keyword>
<feature type="region of interest" description="Disordered" evidence="1">
    <location>
        <begin position="140"/>
        <end position="430"/>
    </location>
</feature>
<proteinExistence type="predicted"/>
<dbReference type="Pfam" id="PF17823">
    <property type="entry name" value="DUF5585"/>
    <property type="match status" value="1"/>
</dbReference>
<keyword evidence="2" id="KW-0472">Membrane</keyword>
<feature type="compositionally biased region" description="Low complexity" evidence="1">
    <location>
        <begin position="283"/>
        <end position="296"/>
    </location>
</feature>
<feature type="compositionally biased region" description="Low complexity" evidence="1">
    <location>
        <begin position="157"/>
        <end position="171"/>
    </location>
</feature>
<feature type="transmembrane region" description="Helical" evidence="2">
    <location>
        <begin position="454"/>
        <end position="476"/>
    </location>
</feature>
<feature type="compositionally biased region" description="Low complexity" evidence="1">
    <location>
        <begin position="331"/>
        <end position="416"/>
    </location>
</feature>
<evidence type="ECO:0000256" key="2">
    <source>
        <dbReference type="SAM" id="Phobius"/>
    </source>
</evidence>
<evidence type="ECO:0000313" key="4">
    <source>
        <dbReference type="Proteomes" id="UP000092124"/>
    </source>
</evidence>
<accession>A0A1A6HFE6</accession>
<feature type="compositionally biased region" description="Polar residues" evidence="1">
    <location>
        <begin position="172"/>
        <end position="253"/>
    </location>
</feature>
<evidence type="ECO:0000256" key="1">
    <source>
        <dbReference type="SAM" id="MobiDB-lite"/>
    </source>
</evidence>
<name>A0A1A6HFE6_NEOLE</name>
<sequence length="503" mass="53034">VSDTAEQHLPLSYTTSANAMAWECPAQPLSPAKPDLIWQVQDAKPTAAQGGHQPGLPVCTEQLPLVNPWAKQKATVDSLKGWPAERLRDHQPCFQLTSKMWTALVLVWISSVPLSRSHMVSEEPRYLVTTKMWPKAIKQRMAGDTGPRVDNKPTERTSTVPPASVTSTTGTRAASLNSTNVTAEMTTHWTNMSAPTTRESITDSVTSRTLAPPTSSGPSSMGQTLPITTAGLSSLSTPRAEVPSTNASTSPRTATVAPHTMTVAAGTINISGPTRTLSPAKSTPPNTSTMNPTFTSGAQTQGTTIQVTTEQPMHSTAGRSTPSPSNTTLEPTTPRSVTSVSSTVVTTTRIQTKEPTASTVSVPPTSPTPEVEATSPTTQPSPALPTQGTGGPTTPLTTERVETKATAGTASAGPTPRSSGDPKVPSTDSCQLSTQGQYLVVTTEPLAPSLVNKMLLLVVLVLGVTLLIAVLGMFALQAYESYKKKDYTQVDYLINGMYADSEM</sequence>
<feature type="non-terminal residue" evidence="3">
    <location>
        <position position="1"/>
    </location>
</feature>
<evidence type="ECO:0000313" key="3">
    <source>
        <dbReference type="EMBL" id="OBS77308.1"/>
    </source>
</evidence>
<gene>
    <name evidence="3" type="ORF">A6R68_16238</name>
</gene>
<dbReference type="STRING" id="56216.A0A1A6HFE6"/>
<dbReference type="PANTHER" id="PTHR16021:SF9">
    <property type="entry name" value="CHROMOSOME 11 OPEN READING FRAME 24"/>
    <property type="match status" value="1"/>
</dbReference>
<feature type="compositionally biased region" description="Polar residues" evidence="1">
    <location>
        <begin position="268"/>
        <end position="281"/>
    </location>
</feature>
<protein>
    <submittedName>
        <fullName evidence="3">Uncharacterized protein</fullName>
    </submittedName>
</protein>
<feature type="compositionally biased region" description="Polar residues" evidence="1">
    <location>
        <begin position="297"/>
        <end position="330"/>
    </location>
</feature>
<reference evidence="3 4" key="1">
    <citation type="submission" date="2016-06" db="EMBL/GenBank/DDBJ databases">
        <title>The Draft Genome Sequence and Annotation of the Desert Woodrat Neotoma lepida.</title>
        <authorList>
            <person name="Campbell M."/>
            <person name="Oakeson K.F."/>
            <person name="Yandell M."/>
            <person name="Halpert J.R."/>
            <person name="Dearing D."/>
        </authorList>
    </citation>
    <scope>NUCLEOTIDE SEQUENCE [LARGE SCALE GENOMIC DNA]</scope>
    <source>
        <strain evidence="3">417</strain>
        <tissue evidence="3">Liver</tissue>
    </source>
</reference>
<comment type="caution">
    <text evidence="3">The sequence shown here is derived from an EMBL/GenBank/DDBJ whole genome shotgun (WGS) entry which is preliminary data.</text>
</comment>
<dbReference type="Proteomes" id="UP000092124">
    <property type="component" value="Unassembled WGS sequence"/>
</dbReference>
<dbReference type="GO" id="GO:0005794">
    <property type="term" value="C:Golgi apparatus"/>
    <property type="evidence" value="ECO:0007669"/>
    <property type="project" value="TreeGrafter"/>
</dbReference>
<dbReference type="InterPro" id="IPR041056">
    <property type="entry name" value="DUF5585"/>
</dbReference>
<dbReference type="PANTHER" id="PTHR16021">
    <property type="entry name" value="MANSC DOMAIN CONTAINING PROTEIN 1"/>
    <property type="match status" value="1"/>
</dbReference>
<dbReference type="InterPro" id="IPR052660">
    <property type="entry name" value="Erythrocyte_Invasion_ImmMod"/>
</dbReference>
<keyword evidence="2" id="KW-1133">Transmembrane helix</keyword>
<dbReference type="AlphaFoldDB" id="A0A1A6HFE6"/>
<organism evidence="3 4">
    <name type="scientific">Neotoma lepida</name>
    <name type="common">Desert woodrat</name>
    <dbReference type="NCBI Taxonomy" id="56216"/>
    <lineage>
        <taxon>Eukaryota</taxon>
        <taxon>Metazoa</taxon>
        <taxon>Chordata</taxon>
        <taxon>Craniata</taxon>
        <taxon>Vertebrata</taxon>
        <taxon>Euteleostomi</taxon>
        <taxon>Mammalia</taxon>
        <taxon>Eutheria</taxon>
        <taxon>Euarchontoglires</taxon>
        <taxon>Glires</taxon>
        <taxon>Rodentia</taxon>
        <taxon>Myomorpha</taxon>
        <taxon>Muroidea</taxon>
        <taxon>Cricetidae</taxon>
        <taxon>Neotominae</taxon>
        <taxon>Neotoma</taxon>
    </lineage>
</organism>
<dbReference type="OrthoDB" id="10071013at2759"/>
<dbReference type="EMBL" id="LZPO01030507">
    <property type="protein sequence ID" value="OBS77308.1"/>
    <property type="molecule type" value="Genomic_DNA"/>
</dbReference>